<evidence type="ECO:0000256" key="1">
    <source>
        <dbReference type="ARBA" id="ARBA00022741"/>
    </source>
</evidence>
<evidence type="ECO:0000259" key="9">
    <source>
        <dbReference type="PROSITE" id="PS51195"/>
    </source>
</evidence>
<feature type="domain" description="DEAD-box RNA helicase Q" evidence="9">
    <location>
        <begin position="4"/>
        <end position="32"/>
    </location>
</feature>
<protein>
    <recommendedName>
        <fullName evidence="5">ATP-dependent RNA helicase DbpA</fullName>
        <ecNumber evidence="5">3.6.4.13</ecNumber>
    </recommendedName>
</protein>
<dbReference type="InterPro" id="IPR028619">
    <property type="entry name" value="DEAD_helicase_DbpA"/>
</dbReference>
<evidence type="ECO:0000259" key="8">
    <source>
        <dbReference type="PROSITE" id="PS51194"/>
    </source>
</evidence>
<dbReference type="InterPro" id="IPR044742">
    <property type="entry name" value="DEAD/DEAH_RhlB"/>
</dbReference>
<keyword evidence="5" id="KW-0694">RNA-binding</keyword>
<dbReference type="PROSITE" id="PS51194">
    <property type="entry name" value="HELICASE_CTER"/>
    <property type="match status" value="1"/>
</dbReference>
<evidence type="ECO:0000256" key="6">
    <source>
        <dbReference type="PROSITE-ProRule" id="PRU00552"/>
    </source>
</evidence>
<dbReference type="CDD" id="cd00268">
    <property type="entry name" value="DEADc"/>
    <property type="match status" value="1"/>
</dbReference>
<dbReference type="GO" id="GO:0004386">
    <property type="term" value="F:helicase activity"/>
    <property type="evidence" value="ECO:0007669"/>
    <property type="project" value="UniProtKB-KW"/>
</dbReference>
<dbReference type="Proteomes" id="UP001239169">
    <property type="component" value="Chromosome"/>
</dbReference>
<keyword evidence="3 5" id="KW-0347">Helicase</keyword>
<organism evidence="10 11">
    <name type="scientific">Paraclostridium bifermentans</name>
    <name type="common">Clostridium bifermentans</name>
    <dbReference type="NCBI Taxonomy" id="1490"/>
    <lineage>
        <taxon>Bacteria</taxon>
        <taxon>Bacillati</taxon>
        <taxon>Bacillota</taxon>
        <taxon>Clostridia</taxon>
        <taxon>Peptostreptococcales</taxon>
        <taxon>Peptostreptococcaceae</taxon>
        <taxon>Paraclostridium</taxon>
    </lineage>
</organism>
<dbReference type="EC" id="3.6.4.13" evidence="5"/>
<feature type="domain" description="Helicase C-terminal" evidence="8">
    <location>
        <begin position="231"/>
        <end position="380"/>
    </location>
</feature>
<dbReference type="InterPro" id="IPR050079">
    <property type="entry name" value="DEAD_box_RNA_helicase"/>
</dbReference>
<dbReference type="InterPro" id="IPR027417">
    <property type="entry name" value="P-loop_NTPase"/>
</dbReference>
<keyword evidence="4 5" id="KW-0067">ATP-binding</keyword>
<keyword evidence="5" id="KW-0690">Ribosome biogenesis</keyword>
<sequence length="481" mass="54883">MTNINFKDYKLSNEILKSLNMLNYKTPTKVQQEVIPVALENKDVLVKSQTGSGKTATFAIPLCELVDWDDNKPQALILTPTRELAIQVKEDVFNIGRFKRIKVPALYGKSSFSLQAKELKQKTHIVVGTPGRTIDHIKEGNFITDNIKYLVLDEADEMLSMGFLEQVEEIISSLPKNRVTMLFSATMPDDINRLSKKYMKNHVTIEIEAKTLTVDRIQQDGYSIEETGKLNLLKDVTTIENPESCVIFCNTQVKVESLYNELRKLKYPCDKIHGGMEQDERIKVMNNFKKGYFRYLIATDVAARGIDIDNITHVINYDVPVLRENYVHRIGRTGRAGKEGRAITFVMKSDERRMFEIYSYTGKELTMKMKPSKRLVMSLKPEFDKKLEQRQKVKEDKGANLSQEIMKLHINAGKKTKMRPVDIVGTLCSIEGMNAEDIGVISVLDISTYVEILNNKGEMVLKALQTKNIKGRPRKVTRADM</sequence>
<evidence type="ECO:0000256" key="2">
    <source>
        <dbReference type="ARBA" id="ARBA00022801"/>
    </source>
</evidence>
<feature type="short sequence motif" description="Q motif" evidence="6">
    <location>
        <begin position="4"/>
        <end position="32"/>
    </location>
</feature>
<keyword evidence="2 5" id="KW-0378">Hydrolase</keyword>
<dbReference type="Pfam" id="PF00271">
    <property type="entry name" value="Helicase_C"/>
    <property type="match status" value="1"/>
</dbReference>
<keyword evidence="11" id="KW-1185">Reference proteome</keyword>
<name>A0ABY8R128_PARBF</name>
<dbReference type="PROSITE" id="PS00039">
    <property type="entry name" value="DEAD_ATP_HELICASE"/>
    <property type="match status" value="1"/>
</dbReference>
<comment type="subcellular location">
    <subcellularLocation>
        <location evidence="5">Cytoplasm</location>
    </subcellularLocation>
</comment>
<comment type="function">
    <text evidence="5">DEAD-box RNA helicase involved in the assembly of the 50S ribosomal subunit. Has an RNA-dependent ATPase activity, which is specific for 23S rRNA, and a 3' to 5' RNA helicase activity that uses the energy of ATP hydrolysis to destabilize and unwind short rRNA duplexes.</text>
</comment>
<comment type="catalytic activity">
    <reaction evidence="5">
        <text>ATP + H2O = ADP + phosphate + H(+)</text>
        <dbReference type="Rhea" id="RHEA:13065"/>
        <dbReference type="ChEBI" id="CHEBI:15377"/>
        <dbReference type="ChEBI" id="CHEBI:15378"/>
        <dbReference type="ChEBI" id="CHEBI:30616"/>
        <dbReference type="ChEBI" id="CHEBI:43474"/>
        <dbReference type="ChEBI" id="CHEBI:456216"/>
        <dbReference type="EC" id="3.6.4.13"/>
    </reaction>
</comment>
<evidence type="ECO:0000256" key="3">
    <source>
        <dbReference type="ARBA" id="ARBA00022806"/>
    </source>
</evidence>
<dbReference type="PANTHER" id="PTHR47959">
    <property type="entry name" value="ATP-DEPENDENT RNA HELICASE RHLE-RELATED"/>
    <property type="match status" value="1"/>
</dbReference>
<evidence type="ECO:0000313" key="10">
    <source>
        <dbReference type="EMBL" id="WGX75251.1"/>
    </source>
</evidence>
<dbReference type="Pfam" id="PF03880">
    <property type="entry name" value="DbpA"/>
    <property type="match status" value="1"/>
</dbReference>
<comment type="similarity">
    <text evidence="5">Belongs to the DEAD box helicase family. DbpA subfamily.</text>
</comment>
<feature type="domain" description="Helicase ATP-binding" evidence="7">
    <location>
        <begin position="35"/>
        <end position="205"/>
    </location>
</feature>
<gene>
    <name evidence="5" type="primary">dbpA</name>
    <name evidence="10" type="ORF">QJS64_14550</name>
</gene>
<dbReference type="InterPro" id="IPR005580">
    <property type="entry name" value="DbpA/CsdA_RNA-bd_dom"/>
</dbReference>
<comment type="domain">
    <text evidence="5">Contains an N-terminal domain that binds non-specifically to RNA and a C-terminal domain that binds specifically and tightly to hairpin 92 of 23S rRNA.</text>
</comment>
<evidence type="ECO:0000313" key="11">
    <source>
        <dbReference type="Proteomes" id="UP001239169"/>
    </source>
</evidence>
<reference evidence="10 11" key="1">
    <citation type="submission" date="2023-04" db="EMBL/GenBank/DDBJ databases">
        <title>Bacteria Genome Submission.</title>
        <authorList>
            <person name="Isaac P."/>
        </authorList>
    </citation>
    <scope>NUCLEOTIDE SEQUENCE [LARGE SCALE GENOMIC DNA]</scope>
    <source>
        <strain evidence="10 11">SampleS7P1</strain>
    </source>
</reference>
<dbReference type="SUPFAM" id="SSF52540">
    <property type="entry name" value="P-loop containing nucleoside triphosphate hydrolases"/>
    <property type="match status" value="1"/>
</dbReference>
<dbReference type="Pfam" id="PF00270">
    <property type="entry name" value="DEAD"/>
    <property type="match status" value="1"/>
</dbReference>
<dbReference type="SMART" id="SM00487">
    <property type="entry name" value="DEXDc"/>
    <property type="match status" value="1"/>
</dbReference>
<evidence type="ECO:0000256" key="5">
    <source>
        <dbReference type="HAMAP-Rule" id="MF_00965"/>
    </source>
</evidence>
<dbReference type="InterPro" id="IPR012677">
    <property type="entry name" value="Nucleotide-bd_a/b_plait_sf"/>
</dbReference>
<dbReference type="InterPro" id="IPR014001">
    <property type="entry name" value="Helicase_ATP-bd"/>
</dbReference>
<dbReference type="EMBL" id="CP124685">
    <property type="protein sequence ID" value="WGX75251.1"/>
    <property type="molecule type" value="Genomic_DNA"/>
</dbReference>
<dbReference type="HAMAP" id="MF_00965">
    <property type="entry name" value="DEAD_helicase_DbpA"/>
    <property type="match status" value="1"/>
</dbReference>
<dbReference type="SMART" id="SM00490">
    <property type="entry name" value="HELICc"/>
    <property type="match status" value="1"/>
</dbReference>
<keyword evidence="5" id="KW-0963">Cytoplasm</keyword>
<dbReference type="InterPro" id="IPR014014">
    <property type="entry name" value="RNA_helicase_DEAD_Q_motif"/>
</dbReference>
<evidence type="ECO:0000259" key="7">
    <source>
        <dbReference type="PROSITE" id="PS51192"/>
    </source>
</evidence>
<dbReference type="PROSITE" id="PS51195">
    <property type="entry name" value="Q_MOTIF"/>
    <property type="match status" value="1"/>
</dbReference>
<proteinExistence type="inferred from homology"/>
<dbReference type="InterPro" id="IPR011545">
    <property type="entry name" value="DEAD/DEAH_box_helicase_dom"/>
</dbReference>
<dbReference type="Gene3D" id="3.40.50.300">
    <property type="entry name" value="P-loop containing nucleotide triphosphate hydrolases"/>
    <property type="match status" value="2"/>
</dbReference>
<dbReference type="CDD" id="cd18787">
    <property type="entry name" value="SF2_C_DEAD"/>
    <property type="match status" value="1"/>
</dbReference>
<accession>A0ABY8R128</accession>
<feature type="region of interest" description="Involved in 23S rRNA binding" evidence="5">
    <location>
        <begin position="406"/>
        <end position="481"/>
    </location>
</feature>
<dbReference type="InterPro" id="IPR000629">
    <property type="entry name" value="RNA-helicase_DEAD-box_CS"/>
</dbReference>
<evidence type="ECO:0000256" key="4">
    <source>
        <dbReference type="ARBA" id="ARBA00022840"/>
    </source>
</evidence>
<dbReference type="Gene3D" id="3.30.70.330">
    <property type="match status" value="1"/>
</dbReference>
<keyword evidence="1 5" id="KW-0547">Nucleotide-binding</keyword>
<dbReference type="InterPro" id="IPR001650">
    <property type="entry name" value="Helicase_C-like"/>
</dbReference>
<dbReference type="PANTHER" id="PTHR47959:SF13">
    <property type="entry name" value="ATP-DEPENDENT RNA HELICASE RHLE"/>
    <property type="match status" value="1"/>
</dbReference>
<dbReference type="PROSITE" id="PS51192">
    <property type="entry name" value="HELICASE_ATP_BIND_1"/>
    <property type="match status" value="1"/>
</dbReference>